<dbReference type="Gene3D" id="3.60.40.10">
    <property type="entry name" value="PPM-type phosphatase domain"/>
    <property type="match status" value="1"/>
</dbReference>
<feature type="transmembrane region" description="Helical" evidence="2">
    <location>
        <begin position="92"/>
        <end position="110"/>
    </location>
</feature>
<feature type="transmembrane region" description="Helical" evidence="2">
    <location>
        <begin position="17"/>
        <end position="36"/>
    </location>
</feature>
<evidence type="ECO:0000256" key="2">
    <source>
        <dbReference type="SAM" id="Phobius"/>
    </source>
</evidence>
<dbReference type="Proteomes" id="UP001551584">
    <property type="component" value="Unassembled WGS sequence"/>
</dbReference>
<feature type="transmembrane region" description="Helical" evidence="2">
    <location>
        <begin position="62"/>
        <end position="80"/>
    </location>
</feature>
<dbReference type="InterPro" id="IPR052016">
    <property type="entry name" value="Bact_Sigma-Reg"/>
</dbReference>
<reference evidence="4 5" key="1">
    <citation type="submission" date="2024-06" db="EMBL/GenBank/DDBJ databases">
        <title>The Natural Products Discovery Center: Release of the First 8490 Sequenced Strains for Exploring Actinobacteria Biosynthetic Diversity.</title>
        <authorList>
            <person name="Kalkreuter E."/>
            <person name="Kautsar S.A."/>
            <person name="Yang D."/>
            <person name="Bader C.D."/>
            <person name="Teijaro C.N."/>
            <person name="Fluegel L."/>
            <person name="Davis C.M."/>
            <person name="Simpson J.R."/>
            <person name="Lauterbach L."/>
            <person name="Steele A.D."/>
            <person name="Gui C."/>
            <person name="Meng S."/>
            <person name="Li G."/>
            <person name="Viehrig K."/>
            <person name="Ye F."/>
            <person name="Su P."/>
            <person name="Kiefer A.F."/>
            <person name="Nichols A."/>
            <person name="Cepeda A.J."/>
            <person name="Yan W."/>
            <person name="Fan B."/>
            <person name="Jiang Y."/>
            <person name="Adhikari A."/>
            <person name="Zheng C.-J."/>
            <person name="Schuster L."/>
            <person name="Cowan T.M."/>
            <person name="Smanski M.J."/>
            <person name="Chevrette M.G."/>
            <person name="De Carvalho L.P.S."/>
            <person name="Shen B."/>
        </authorList>
    </citation>
    <scope>NUCLEOTIDE SEQUENCE [LARGE SCALE GENOMIC DNA]</scope>
    <source>
        <strain evidence="4 5">NPDC048117</strain>
    </source>
</reference>
<protein>
    <submittedName>
        <fullName evidence="4">PP2C family protein-serine/threonine phosphatase</fullName>
        <ecNumber evidence="4">3.1.3.16</ecNumber>
    </submittedName>
</protein>
<gene>
    <name evidence="4" type="ORF">AB0D95_02135</name>
</gene>
<keyword evidence="5" id="KW-1185">Reference proteome</keyword>
<accession>A0ABV3EIT9</accession>
<keyword evidence="2" id="KW-0812">Transmembrane</keyword>
<dbReference type="PANTHER" id="PTHR43156:SF2">
    <property type="entry name" value="STAGE II SPORULATION PROTEIN E"/>
    <property type="match status" value="1"/>
</dbReference>
<feature type="domain" description="PPM-type phosphatase" evidence="3">
    <location>
        <begin position="143"/>
        <end position="365"/>
    </location>
</feature>
<dbReference type="SMART" id="SM00331">
    <property type="entry name" value="PP2C_SIG"/>
    <property type="match status" value="1"/>
</dbReference>
<keyword evidence="2" id="KW-0472">Membrane</keyword>
<dbReference type="GO" id="GO:0004722">
    <property type="term" value="F:protein serine/threonine phosphatase activity"/>
    <property type="evidence" value="ECO:0007669"/>
    <property type="project" value="UniProtKB-EC"/>
</dbReference>
<dbReference type="EC" id="3.1.3.16" evidence="4"/>
<dbReference type="PANTHER" id="PTHR43156">
    <property type="entry name" value="STAGE II SPORULATION PROTEIN E-RELATED"/>
    <property type="match status" value="1"/>
</dbReference>
<evidence type="ECO:0000256" key="1">
    <source>
        <dbReference type="ARBA" id="ARBA00022801"/>
    </source>
</evidence>
<dbReference type="InterPro" id="IPR001932">
    <property type="entry name" value="PPM-type_phosphatase-like_dom"/>
</dbReference>
<dbReference type="InterPro" id="IPR036457">
    <property type="entry name" value="PPM-type-like_dom_sf"/>
</dbReference>
<dbReference type="Pfam" id="PF07228">
    <property type="entry name" value="SpoIIE"/>
    <property type="match status" value="1"/>
</dbReference>
<comment type="caution">
    <text evidence="4">The sequence shown here is derived from an EMBL/GenBank/DDBJ whole genome shotgun (WGS) entry which is preliminary data.</text>
</comment>
<proteinExistence type="predicted"/>
<evidence type="ECO:0000259" key="3">
    <source>
        <dbReference type="SMART" id="SM00331"/>
    </source>
</evidence>
<sequence length="375" mass="40620">MSRGPGEPGQRTRAGRAMIAIPVVWIVVVSVIDILAPPHIHLGPLLVAAPAITPSFGGPRTVGLVAALAVIAQTVIGVVRDPKDLLSANHEAQILALVVVGISLVVFCVLRDRRAKELEQVRYVSEAAQRVVLPPLPKRLGPLRTAVMYLAAEAEARIGGDLYAAARTTSSTRVIVGDVRGKGMTAVSDAALLLGAFRVAAHRQAPLDELAAYLDRSVRWDVIAPGETDRFDETFITATILEIPDQDAHVQMISCGHPPPVVLREGRPMTMRALRPAPPLGLGELADPRYHIESFPFRPGDLLLLYTDGVIEARNPAGAFYPLTERITGWRENSCDAFLDRFRRDLLDHVGGHLDDDAVMIALERPAAHQHHPVP</sequence>
<name>A0ABV3EIT9_9ACTN</name>
<organism evidence="4 5">
    <name type="scientific">Streptomyces chilikensis</name>
    <dbReference type="NCBI Taxonomy" id="1194079"/>
    <lineage>
        <taxon>Bacteria</taxon>
        <taxon>Bacillati</taxon>
        <taxon>Actinomycetota</taxon>
        <taxon>Actinomycetes</taxon>
        <taxon>Kitasatosporales</taxon>
        <taxon>Streptomycetaceae</taxon>
        <taxon>Streptomyces</taxon>
    </lineage>
</organism>
<keyword evidence="2" id="KW-1133">Transmembrane helix</keyword>
<evidence type="ECO:0000313" key="4">
    <source>
        <dbReference type="EMBL" id="MEU9576092.1"/>
    </source>
</evidence>
<evidence type="ECO:0000313" key="5">
    <source>
        <dbReference type="Proteomes" id="UP001551584"/>
    </source>
</evidence>
<keyword evidence="1 4" id="KW-0378">Hydrolase</keyword>
<dbReference type="SUPFAM" id="SSF81606">
    <property type="entry name" value="PP2C-like"/>
    <property type="match status" value="1"/>
</dbReference>
<dbReference type="EMBL" id="JBEZNA010000003">
    <property type="protein sequence ID" value="MEU9576092.1"/>
    <property type="molecule type" value="Genomic_DNA"/>
</dbReference>